<protein>
    <submittedName>
        <fullName evidence="2">Chromosome partitioning protein ParB</fullName>
    </submittedName>
</protein>
<dbReference type="AlphaFoldDB" id="A0A7C5R169"/>
<accession>A0A7C5R169</accession>
<sequence length="81" mass="9344">MRTIDVKIDQIYVPAKKRATLDDSKLEPLAEDILENGLQFPIYIREGKGRFVLQEGLHRMEAMKLLGEDKITANIVQARKY</sequence>
<dbReference type="EMBL" id="DRMJ01000368">
    <property type="protein sequence ID" value="HHL43363.1"/>
    <property type="molecule type" value="Genomic_DNA"/>
</dbReference>
<feature type="domain" description="ParB-like N-terminal" evidence="1">
    <location>
        <begin position="4"/>
        <end position="79"/>
    </location>
</feature>
<organism evidence="2">
    <name type="scientific">Hellea balneolensis</name>
    <dbReference type="NCBI Taxonomy" id="287478"/>
    <lineage>
        <taxon>Bacteria</taxon>
        <taxon>Pseudomonadati</taxon>
        <taxon>Pseudomonadota</taxon>
        <taxon>Alphaproteobacteria</taxon>
        <taxon>Maricaulales</taxon>
        <taxon>Robiginitomaculaceae</taxon>
        <taxon>Hellea</taxon>
    </lineage>
</organism>
<dbReference type="Pfam" id="PF02195">
    <property type="entry name" value="ParB_N"/>
    <property type="match status" value="1"/>
</dbReference>
<proteinExistence type="predicted"/>
<dbReference type="SUPFAM" id="SSF110849">
    <property type="entry name" value="ParB/Sulfiredoxin"/>
    <property type="match status" value="1"/>
</dbReference>
<gene>
    <name evidence="2" type="ORF">ENJ42_07095</name>
</gene>
<comment type="caution">
    <text evidence="2">The sequence shown here is derived from an EMBL/GenBank/DDBJ whole genome shotgun (WGS) entry which is preliminary data.</text>
</comment>
<evidence type="ECO:0000259" key="1">
    <source>
        <dbReference type="SMART" id="SM00470"/>
    </source>
</evidence>
<dbReference type="SMART" id="SM00470">
    <property type="entry name" value="ParB"/>
    <property type="match status" value="1"/>
</dbReference>
<dbReference type="Gene3D" id="3.90.1530.30">
    <property type="match status" value="1"/>
</dbReference>
<dbReference type="InterPro" id="IPR036086">
    <property type="entry name" value="ParB/Sulfiredoxin_sf"/>
</dbReference>
<reference evidence="2" key="1">
    <citation type="journal article" date="2020" name="mSystems">
        <title>Genome- and Community-Level Interaction Insights into Carbon Utilization and Element Cycling Functions of Hydrothermarchaeota in Hydrothermal Sediment.</title>
        <authorList>
            <person name="Zhou Z."/>
            <person name="Liu Y."/>
            <person name="Xu W."/>
            <person name="Pan J."/>
            <person name="Luo Z.H."/>
            <person name="Li M."/>
        </authorList>
    </citation>
    <scope>NUCLEOTIDE SEQUENCE [LARGE SCALE GENOMIC DNA]</scope>
    <source>
        <strain evidence="2">HyVt-485</strain>
    </source>
</reference>
<dbReference type="InterPro" id="IPR003115">
    <property type="entry name" value="ParB_N"/>
</dbReference>
<dbReference type="Proteomes" id="UP000885830">
    <property type="component" value="Unassembled WGS sequence"/>
</dbReference>
<name>A0A7C5R169_9PROT</name>
<evidence type="ECO:0000313" key="2">
    <source>
        <dbReference type="EMBL" id="HHL43363.1"/>
    </source>
</evidence>